<reference evidence="2 3" key="1">
    <citation type="submission" date="2011-03" db="EMBL/GenBank/DDBJ databases">
        <authorList>
            <person name="Muzny D."/>
            <person name="Qin X."/>
            <person name="Deng J."/>
            <person name="Jiang H."/>
            <person name="Liu Y."/>
            <person name="Qu J."/>
            <person name="Song X.-Z."/>
            <person name="Zhang L."/>
            <person name="Thornton R."/>
            <person name="Coyle M."/>
            <person name="Francisco L."/>
            <person name="Jackson L."/>
            <person name="Javaid M."/>
            <person name="Korchina V."/>
            <person name="Kovar C."/>
            <person name="Mata R."/>
            <person name="Mathew T."/>
            <person name="Ngo R."/>
            <person name="Nguyen L."/>
            <person name="Nguyen N."/>
            <person name="Okwuonu G."/>
            <person name="Ongeri F."/>
            <person name="Pham C."/>
            <person name="Simmons D."/>
            <person name="Wilczek-Boney K."/>
            <person name="Hale W."/>
            <person name="Jakkamsetti A."/>
            <person name="Pham P."/>
            <person name="Ruth R."/>
            <person name="San Lucas F."/>
            <person name="Warren J."/>
            <person name="Zhang J."/>
            <person name="Zhao Z."/>
            <person name="Zhou C."/>
            <person name="Zhu D."/>
            <person name="Lee S."/>
            <person name="Bess C."/>
            <person name="Blankenburg K."/>
            <person name="Forbes L."/>
            <person name="Fu Q."/>
            <person name="Gubbala S."/>
            <person name="Hirani K."/>
            <person name="Jayaseelan J.C."/>
            <person name="Lara F."/>
            <person name="Munidasa M."/>
            <person name="Palculict T."/>
            <person name="Patil S."/>
            <person name="Pu L.-L."/>
            <person name="Saada N."/>
            <person name="Tang L."/>
            <person name="Weissenberger G."/>
            <person name="Zhu Y."/>
            <person name="Hemphill L."/>
            <person name="Shang Y."/>
            <person name="Youmans B."/>
            <person name="Ayvaz T."/>
            <person name="Ross M."/>
            <person name="Santibanez J."/>
            <person name="Aqrawi P."/>
            <person name="Gross S."/>
            <person name="Joshi V."/>
            <person name="Fowler G."/>
            <person name="Nazareth L."/>
            <person name="Reid J."/>
            <person name="Worley K."/>
            <person name="Petrosino J."/>
            <person name="Highlander S."/>
            <person name="Gibbs R."/>
        </authorList>
    </citation>
    <scope>NUCLEOTIDE SEQUENCE [LARGE SCALE GENOMIC DNA]</scope>
    <source>
        <strain evidence="2 3">SK1087</strain>
    </source>
</reference>
<evidence type="ECO:0000313" key="3">
    <source>
        <dbReference type="Proteomes" id="UP000003378"/>
    </source>
</evidence>
<dbReference type="RefSeq" id="WP_002919424.1">
    <property type="nucleotide sequence ID" value="NZ_GL883609.1"/>
</dbReference>
<evidence type="ECO:0000256" key="1">
    <source>
        <dbReference type="SAM" id="Phobius"/>
    </source>
</evidence>
<dbReference type="HOGENOM" id="CLU_1936936_0_0_9"/>
<gene>
    <name evidence="2" type="ORF">HMPREF9397_1120</name>
</gene>
<feature type="transmembrane region" description="Helical" evidence="1">
    <location>
        <begin position="65"/>
        <end position="81"/>
    </location>
</feature>
<protein>
    <submittedName>
        <fullName evidence="2">Integral membrane protein</fullName>
    </submittedName>
</protein>
<keyword evidence="1" id="KW-0472">Membrane</keyword>
<proteinExistence type="predicted"/>
<organism evidence="2 3">
    <name type="scientific">Streptococcus sanguinis SK1087</name>
    <dbReference type="NCBI Taxonomy" id="888824"/>
    <lineage>
        <taxon>Bacteria</taxon>
        <taxon>Bacillati</taxon>
        <taxon>Bacillota</taxon>
        <taxon>Bacilli</taxon>
        <taxon>Lactobacillales</taxon>
        <taxon>Streptococcaceae</taxon>
        <taxon>Streptococcus</taxon>
    </lineage>
</organism>
<sequence>MKTKTLALVNGLVGLVGLIGGIILLLWPFFIWVIYFMLGVFDILKIAILALGIAGIVYYKDDNRVGPAGSILMIVGGIFTFNDFLGWIGAILSIIGGSLYLASLKRFQA</sequence>
<feature type="transmembrane region" description="Helical" evidence="1">
    <location>
        <begin position="7"/>
        <end position="27"/>
    </location>
</feature>
<feature type="transmembrane region" description="Helical" evidence="1">
    <location>
        <begin position="33"/>
        <end position="58"/>
    </location>
</feature>
<evidence type="ECO:0000313" key="2">
    <source>
        <dbReference type="EMBL" id="EGG39701.1"/>
    </source>
</evidence>
<dbReference type="EMBL" id="AFDP01000015">
    <property type="protein sequence ID" value="EGG39701.1"/>
    <property type="molecule type" value="Genomic_DNA"/>
</dbReference>
<comment type="caution">
    <text evidence="2">The sequence shown here is derived from an EMBL/GenBank/DDBJ whole genome shotgun (WGS) entry which is preliminary data.</text>
</comment>
<dbReference type="AlphaFoldDB" id="F3SIZ8"/>
<dbReference type="Proteomes" id="UP000003378">
    <property type="component" value="Unassembled WGS sequence"/>
</dbReference>
<keyword evidence="1" id="KW-1133">Transmembrane helix</keyword>
<keyword evidence="1" id="KW-0812">Transmembrane</keyword>
<feature type="transmembrane region" description="Helical" evidence="1">
    <location>
        <begin position="87"/>
        <end position="104"/>
    </location>
</feature>
<accession>F3SIZ8</accession>
<name>F3SIZ8_STRSA</name>
<dbReference type="PATRIC" id="fig|888824.3.peg.1099"/>